<name>A0A811KUW2_9BILA</name>
<organism evidence="11 12">
    <name type="scientific">Bursaphelenchus okinawaensis</name>
    <dbReference type="NCBI Taxonomy" id="465554"/>
    <lineage>
        <taxon>Eukaryota</taxon>
        <taxon>Metazoa</taxon>
        <taxon>Ecdysozoa</taxon>
        <taxon>Nematoda</taxon>
        <taxon>Chromadorea</taxon>
        <taxon>Rhabditida</taxon>
        <taxon>Tylenchina</taxon>
        <taxon>Tylenchomorpha</taxon>
        <taxon>Aphelenchoidea</taxon>
        <taxon>Aphelenchoididae</taxon>
        <taxon>Bursaphelenchus</taxon>
    </lineage>
</organism>
<dbReference type="GO" id="GO:0003677">
    <property type="term" value="F:DNA binding"/>
    <property type="evidence" value="ECO:0007669"/>
    <property type="project" value="InterPro"/>
</dbReference>
<evidence type="ECO:0000313" key="12">
    <source>
        <dbReference type="Proteomes" id="UP000614601"/>
    </source>
</evidence>
<keyword evidence="4" id="KW-0862">Zinc</keyword>
<evidence type="ECO:0000256" key="2">
    <source>
        <dbReference type="ARBA" id="ARBA00022723"/>
    </source>
</evidence>
<feature type="compositionally biased region" description="Low complexity" evidence="9">
    <location>
        <begin position="162"/>
        <end position="181"/>
    </location>
</feature>
<keyword evidence="3 8" id="KW-0863">Zinc-finger</keyword>
<evidence type="ECO:0000256" key="4">
    <source>
        <dbReference type="ARBA" id="ARBA00022833"/>
    </source>
</evidence>
<dbReference type="PANTHER" id="PTHR46481">
    <property type="entry name" value="ZINC FINGER BED DOMAIN-CONTAINING PROTEIN 4"/>
    <property type="match status" value="1"/>
</dbReference>
<dbReference type="EMBL" id="CAJFDH010000004">
    <property type="protein sequence ID" value="CAD5219240.1"/>
    <property type="molecule type" value="Genomic_DNA"/>
</dbReference>
<evidence type="ECO:0000256" key="8">
    <source>
        <dbReference type="PROSITE-ProRule" id="PRU00027"/>
    </source>
</evidence>
<evidence type="ECO:0000256" key="5">
    <source>
        <dbReference type="ARBA" id="ARBA00023015"/>
    </source>
</evidence>
<dbReference type="Proteomes" id="UP000614601">
    <property type="component" value="Unassembled WGS sequence"/>
</dbReference>
<dbReference type="PROSITE" id="PS50808">
    <property type="entry name" value="ZF_BED"/>
    <property type="match status" value="1"/>
</dbReference>
<comment type="caution">
    <text evidence="11">The sequence shown here is derived from an EMBL/GenBank/DDBJ whole genome shotgun (WGS) entry which is preliminary data.</text>
</comment>
<feature type="compositionally biased region" description="Polar residues" evidence="9">
    <location>
        <begin position="44"/>
        <end position="56"/>
    </location>
</feature>
<keyword evidence="7" id="KW-0539">Nucleus</keyword>
<dbReference type="Proteomes" id="UP000783686">
    <property type="component" value="Unassembled WGS sequence"/>
</dbReference>
<evidence type="ECO:0000256" key="9">
    <source>
        <dbReference type="SAM" id="MobiDB-lite"/>
    </source>
</evidence>
<dbReference type="SMART" id="SM00614">
    <property type="entry name" value="ZnF_BED"/>
    <property type="match status" value="1"/>
</dbReference>
<dbReference type="GO" id="GO:0008270">
    <property type="term" value="F:zinc ion binding"/>
    <property type="evidence" value="ECO:0007669"/>
    <property type="project" value="UniProtKB-KW"/>
</dbReference>
<dbReference type="InterPro" id="IPR036236">
    <property type="entry name" value="Znf_C2H2_sf"/>
</dbReference>
<dbReference type="EMBL" id="CAJFCW020000004">
    <property type="protein sequence ID" value="CAG9112400.1"/>
    <property type="molecule type" value="Genomic_DNA"/>
</dbReference>
<dbReference type="InterPro" id="IPR003656">
    <property type="entry name" value="Znf_BED"/>
</dbReference>
<dbReference type="SUPFAM" id="SSF57667">
    <property type="entry name" value="beta-beta-alpha zinc fingers"/>
    <property type="match status" value="1"/>
</dbReference>
<keyword evidence="6" id="KW-0804">Transcription</keyword>
<dbReference type="Pfam" id="PF02892">
    <property type="entry name" value="zf-BED"/>
    <property type="match status" value="1"/>
</dbReference>
<accession>A0A811KUW2</accession>
<proteinExistence type="predicted"/>
<dbReference type="AlphaFoldDB" id="A0A811KUW2"/>
<keyword evidence="12" id="KW-1185">Reference proteome</keyword>
<dbReference type="InterPro" id="IPR052035">
    <property type="entry name" value="ZnF_BED_domain_contain"/>
</dbReference>
<evidence type="ECO:0000259" key="10">
    <source>
        <dbReference type="PROSITE" id="PS50808"/>
    </source>
</evidence>
<feature type="region of interest" description="Disordered" evidence="9">
    <location>
        <begin position="44"/>
        <end position="65"/>
    </location>
</feature>
<evidence type="ECO:0000313" key="11">
    <source>
        <dbReference type="EMBL" id="CAD5219240.1"/>
    </source>
</evidence>
<dbReference type="GO" id="GO:0005634">
    <property type="term" value="C:nucleus"/>
    <property type="evidence" value="ECO:0007669"/>
    <property type="project" value="UniProtKB-SubCell"/>
</dbReference>
<keyword evidence="2" id="KW-0479">Metal-binding</keyword>
<dbReference type="GO" id="GO:0009791">
    <property type="term" value="P:post-embryonic development"/>
    <property type="evidence" value="ECO:0007669"/>
    <property type="project" value="UniProtKB-ARBA"/>
</dbReference>
<protein>
    <recommendedName>
        <fullName evidence="10">BED-type domain-containing protein</fullName>
    </recommendedName>
</protein>
<evidence type="ECO:0000256" key="7">
    <source>
        <dbReference type="ARBA" id="ARBA00023242"/>
    </source>
</evidence>
<reference evidence="11" key="1">
    <citation type="submission" date="2020-09" db="EMBL/GenBank/DDBJ databases">
        <authorList>
            <person name="Kikuchi T."/>
        </authorList>
    </citation>
    <scope>NUCLEOTIDE SEQUENCE</scope>
    <source>
        <strain evidence="11">SH1</strain>
    </source>
</reference>
<feature type="domain" description="BED-type" evidence="10">
    <location>
        <begin position="67"/>
        <end position="119"/>
    </location>
</feature>
<dbReference type="OrthoDB" id="117690at2759"/>
<feature type="region of interest" description="Disordered" evidence="9">
    <location>
        <begin position="158"/>
        <end position="213"/>
    </location>
</feature>
<sequence length="350" mass="39541">MPNSQLNSPSPLAARDLNQNVLLPNDMLLSPLLNRYQCNVPLPATTSTPNINLTPKSSRRPRTKSVHKTAEVWKFFKQVADHQAATCNHCGKLIQAKNSNTTGMIRHIKSCHSEEYAQLQKAMNLQLRNKLDTIQKFAVNSSTDDSLIDNLENSTDRIPKINAPSYSLSSTPSSSANTTTLGTISSRKEVTDDSGLELSETSEDLRSASTSTYGLTNFNPKEYTNKLIQKNEENSKIELKENVQVKKEGNEDQLVNEVQEEVKQEQVEEVLRKIGEVQRVESKEEQDDDQIATNYIAMMIANGDLPEEIIDNQCFRRFISHLRPEYVMPSLLEFKEKILPHLRNTLIAQK</sequence>
<evidence type="ECO:0000256" key="3">
    <source>
        <dbReference type="ARBA" id="ARBA00022771"/>
    </source>
</evidence>
<comment type="subcellular location">
    <subcellularLocation>
        <location evidence="1">Nucleus</location>
    </subcellularLocation>
</comment>
<dbReference type="PANTHER" id="PTHR46481:SF10">
    <property type="entry name" value="ZINC FINGER BED DOMAIN-CONTAINING PROTEIN 39"/>
    <property type="match status" value="1"/>
</dbReference>
<gene>
    <name evidence="11" type="ORF">BOKJ2_LOCUS8345</name>
</gene>
<keyword evidence="5" id="KW-0805">Transcription regulation</keyword>
<evidence type="ECO:0000256" key="1">
    <source>
        <dbReference type="ARBA" id="ARBA00004123"/>
    </source>
</evidence>
<evidence type="ECO:0000256" key="6">
    <source>
        <dbReference type="ARBA" id="ARBA00023163"/>
    </source>
</evidence>